<protein>
    <submittedName>
        <fullName evidence="1">Uncharacterized protein</fullName>
    </submittedName>
</protein>
<accession>A0ACB6ZF15</accession>
<name>A0ACB6ZF15_THEGA</name>
<evidence type="ECO:0000313" key="2">
    <source>
        <dbReference type="Proteomes" id="UP000886501"/>
    </source>
</evidence>
<proteinExistence type="predicted"/>
<keyword evidence="2" id="KW-1185">Reference proteome</keyword>
<reference evidence="1" key="1">
    <citation type="submission" date="2019-10" db="EMBL/GenBank/DDBJ databases">
        <authorList>
            <consortium name="DOE Joint Genome Institute"/>
            <person name="Kuo A."/>
            <person name="Miyauchi S."/>
            <person name="Kiss E."/>
            <person name="Drula E."/>
            <person name="Kohler A."/>
            <person name="Sanchez-Garcia M."/>
            <person name="Andreopoulos B."/>
            <person name="Barry K.W."/>
            <person name="Bonito G."/>
            <person name="Buee M."/>
            <person name="Carver A."/>
            <person name="Chen C."/>
            <person name="Cichocki N."/>
            <person name="Clum A."/>
            <person name="Culley D."/>
            <person name="Crous P.W."/>
            <person name="Fauchery L."/>
            <person name="Girlanda M."/>
            <person name="Hayes R."/>
            <person name="Keri Z."/>
            <person name="Labutti K."/>
            <person name="Lipzen A."/>
            <person name="Lombard V."/>
            <person name="Magnuson J."/>
            <person name="Maillard F."/>
            <person name="Morin E."/>
            <person name="Murat C."/>
            <person name="Nolan M."/>
            <person name="Ohm R."/>
            <person name="Pangilinan J."/>
            <person name="Pereira M."/>
            <person name="Perotto S."/>
            <person name="Peter M."/>
            <person name="Riley R."/>
            <person name="Sitrit Y."/>
            <person name="Stielow B."/>
            <person name="Szollosi G."/>
            <person name="Zifcakova L."/>
            <person name="Stursova M."/>
            <person name="Spatafora J.W."/>
            <person name="Tedersoo L."/>
            <person name="Vaario L.-M."/>
            <person name="Yamada A."/>
            <person name="Yan M."/>
            <person name="Wang P."/>
            <person name="Xu J."/>
            <person name="Bruns T."/>
            <person name="Baldrian P."/>
            <person name="Vilgalys R."/>
            <person name="Henrissat B."/>
            <person name="Grigoriev I.V."/>
            <person name="Hibbett D."/>
            <person name="Nagy L.G."/>
            <person name="Martin F.M."/>
        </authorList>
    </citation>
    <scope>NUCLEOTIDE SEQUENCE</scope>
    <source>
        <strain evidence="1">P2</strain>
    </source>
</reference>
<evidence type="ECO:0000313" key="1">
    <source>
        <dbReference type="EMBL" id="KAF9647933.1"/>
    </source>
</evidence>
<dbReference type="Proteomes" id="UP000886501">
    <property type="component" value="Unassembled WGS sequence"/>
</dbReference>
<sequence length="130" mass="15390">MDTEESPPYHVLHRMDSLRTLTLTECNNLPFFSALNPEKTLPWIILCPRLTELILHIHLEKLFCLRELWEMVKARDSQDIRLESITVICTRQLVPPKEVSKLRQYVSRVEYKLEDEFPEWNVTVPNVPGF</sequence>
<organism evidence="1 2">
    <name type="scientific">Thelephora ganbajun</name>
    <name type="common">Ganba fungus</name>
    <dbReference type="NCBI Taxonomy" id="370292"/>
    <lineage>
        <taxon>Eukaryota</taxon>
        <taxon>Fungi</taxon>
        <taxon>Dikarya</taxon>
        <taxon>Basidiomycota</taxon>
        <taxon>Agaricomycotina</taxon>
        <taxon>Agaricomycetes</taxon>
        <taxon>Thelephorales</taxon>
        <taxon>Thelephoraceae</taxon>
        <taxon>Thelephora</taxon>
    </lineage>
</organism>
<reference evidence="1" key="2">
    <citation type="journal article" date="2020" name="Nat. Commun.">
        <title>Large-scale genome sequencing of mycorrhizal fungi provides insights into the early evolution of symbiotic traits.</title>
        <authorList>
            <person name="Miyauchi S."/>
            <person name="Kiss E."/>
            <person name="Kuo A."/>
            <person name="Drula E."/>
            <person name="Kohler A."/>
            <person name="Sanchez-Garcia M."/>
            <person name="Morin E."/>
            <person name="Andreopoulos B."/>
            <person name="Barry K.W."/>
            <person name="Bonito G."/>
            <person name="Buee M."/>
            <person name="Carver A."/>
            <person name="Chen C."/>
            <person name="Cichocki N."/>
            <person name="Clum A."/>
            <person name="Culley D."/>
            <person name="Crous P.W."/>
            <person name="Fauchery L."/>
            <person name="Girlanda M."/>
            <person name="Hayes R.D."/>
            <person name="Keri Z."/>
            <person name="LaButti K."/>
            <person name="Lipzen A."/>
            <person name="Lombard V."/>
            <person name="Magnuson J."/>
            <person name="Maillard F."/>
            <person name="Murat C."/>
            <person name="Nolan M."/>
            <person name="Ohm R.A."/>
            <person name="Pangilinan J."/>
            <person name="Pereira M.F."/>
            <person name="Perotto S."/>
            <person name="Peter M."/>
            <person name="Pfister S."/>
            <person name="Riley R."/>
            <person name="Sitrit Y."/>
            <person name="Stielow J.B."/>
            <person name="Szollosi G."/>
            <person name="Zifcakova L."/>
            <person name="Stursova M."/>
            <person name="Spatafora J.W."/>
            <person name="Tedersoo L."/>
            <person name="Vaario L.M."/>
            <person name="Yamada A."/>
            <person name="Yan M."/>
            <person name="Wang P."/>
            <person name="Xu J."/>
            <person name="Bruns T."/>
            <person name="Baldrian P."/>
            <person name="Vilgalys R."/>
            <person name="Dunand C."/>
            <person name="Henrissat B."/>
            <person name="Grigoriev I.V."/>
            <person name="Hibbett D."/>
            <person name="Nagy L.G."/>
            <person name="Martin F.M."/>
        </authorList>
    </citation>
    <scope>NUCLEOTIDE SEQUENCE</scope>
    <source>
        <strain evidence="1">P2</strain>
    </source>
</reference>
<gene>
    <name evidence="1" type="ORF">BDM02DRAFT_3116252</name>
</gene>
<dbReference type="EMBL" id="MU118023">
    <property type="protein sequence ID" value="KAF9647933.1"/>
    <property type="molecule type" value="Genomic_DNA"/>
</dbReference>
<comment type="caution">
    <text evidence="1">The sequence shown here is derived from an EMBL/GenBank/DDBJ whole genome shotgun (WGS) entry which is preliminary data.</text>
</comment>